<sequence length="76" mass="8535">MMEKARITKVRKNGEGKITDVMLNDGNAYPIDDAIRMTREEQIEGVNVGKAKNGIEFLRADPDGKEDNNLDNLPLF</sequence>
<dbReference type="Proteomes" id="UP000683246">
    <property type="component" value="Chromosome"/>
</dbReference>
<reference evidence="1" key="1">
    <citation type="submission" date="2020-07" db="EMBL/GenBank/DDBJ databases">
        <title>Vallitalea pronyensis genome.</title>
        <authorList>
            <person name="Postec A."/>
        </authorList>
    </citation>
    <scope>NUCLEOTIDE SEQUENCE</scope>
    <source>
        <strain evidence="1">FatNI3</strain>
    </source>
</reference>
<evidence type="ECO:0000313" key="2">
    <source>
        <dbReference type="Proteomes" id="UP000683246"/>
    </source>
</evidence>
<accession>A0A8J8MQF1</accession>
<keyword evidence="2" id="KW-1185">Reference proteome</keyword>
<dbReference type="Pfam" id="PF13031">
    <property type="entry name" value="DUF3892"/>
    <property type="match status" value="1"/>
</dbReference>
<protein>
    <submittedName>
        <fullName evidence="1">DUF3892 domain-containing protein</fullName>
    </submittedName>
</protein>
<proteinExistence type="predicted"/>
<evidence type="ECO:0000313" key="1">
    <source>
        <dbReference type="EMBL" id="QUI25774.1"/>
    </source>
</evidence>
<gene>
    <name evidence="1" type="ORF">HZI73_17640</name>
</gene>
<organism evidence="1 2">
    <name type="scientific">Vallitalea pronyensis</name>
    <dbReference type="NCBI Taxonomy" id="1348613"/>
    <lineage>
        <taxon>Bacteria</taxon>
        <taxon>Bacillati</taxon>
        <taxon>Bacillota</taxon>
        <taxon>Clostridia</taxon>
        <taxon>Lachnospirales</taxon>
        <taxon>Vallitaleaceae</taxon>
        <taxon>Vallitalea</taxon>
    </lineage>
</organism>
<dbReference type="EMBL" id="CP058649">
    <property type="protein sequence ID" value="QUI25774.1"/>
    <property type="molecule type" value="Genomic_DNA"/>
</dbReference>
<dbReference type="AlphaFoldDB" id="A0A8J8MQF1"/>
<dbReference type="KEGG" id="vpy:HZI73_17640"/>
<name>A0A8J8MQF1_9FIRM</name>
<dbReference type="InterPro" id="IPR024997">
    <property type="entry name" value="DUF3892"/>
</dbReference>